<gene>
    <name evidence="3" type="ORF">EXIGLDRAFT_749985</name>
</gene>
<feature type="chain" id="PRO_5007858591" description="C2H2-type domain-containing protein" evidence="2">
    <location>
        <begin position="19"/>
        <end position="460"/>
    </location>
</feature>
<proteinExistence type="predicted"/>
<accession>A0A165HCK8</accession>
<dbReference type="EMBL" id="KV426021">
    <property type="protein sequence ID" value="KZV91771.1"/>
    <property type="molecule type" value="Genomic_DNA"/>
</dbReference>
<keyword evidence="4" id="KW-1185">Reference proteome</keyword>
<reference evidence="3 4" key="1">
    <citation type="journal article" date="2016" name="Mol. Biol. Evol.">
        <title>Comparative Genomics of Early-Diverging Mushroom-Forming Fungi Provides Insights into the Origins of Lignocellulose Decay Capabilities.</title>
        <authorList>
            <person name="Nagy L.G."/>
            <person name="Riley R."/>
            <person name="Tritt A."/>
            <person name="Adam C."/>
            <person name="Daum C."/>
            <person name="Floudas D."/>
            <person name="Sun H."/>
            <person name="Yadav J.S."/>
            <person name="Pangilinan J."/>
            <person name="Larsson K.H."/>
            <person name="Matsuura K."/>
            <person name="Barry K."/>
            <person name="Labutti K."/>
            <person name="Kuo R."/>
            <person name="Ohm R.A."/>
            <person name="Bhattacharya S.S."/>
            <person name="Shirouzu T."/>
            <person name="Yoshinaga Y."/>
            <person name="Martin F.M."/>
            <person name="Grigoriev I.V."/>
            <person name="Hibbett D.S."/>
        </authorList>
    </citation>
    <scope>NUCLEOTIDE SEQUENCE [LARGE SCALE GENOMIC DNA]</scope>
    <source>
        <strain evidence="3 4">HHB12029</strain>
    </source>
</reference>
<dbReference type="InParanoid" id="A0A165HCK8"/>
<feature type="region of interest" description="Disordered" evidence="1">
    <location>
        <begin position="94"/>
        <end position="155"/>
    </location>
</feature>
<sequence length="460" mass="49620">MSWFPVGLSTLLTPSAFVLPPLDIDDHGDNMFGPLSWQTELVGDAMPLRGYQSLDVIRMTPSQGLYDDFAAPGILSPSASAVMMPDVTHWIPNSEIVGSSPSPRESAEPWWTEQGTTPPSAASTVAPQSEKVTTKREPSPDIPLLTPPRTPSPTVDAKHHILTGGGHDPITVKSEFESVPSAAAAESGYPSPLLSPTSTVCGSLHDDASFAVTADRDCDLGLDTYNHDDHGVPLQLFGPSFLVVHKPCKRSSSPTSCVALAPPSRLSDQGLLEQDIKYEDDAHDAPLALPAPTRKRTSARMEYDEAEYEPSTKGSRKRKAPAAGRPSASAASTLDTIDSADGERDHDDRPLKKLKKEISYDDANHVLSPTPPPLRIKTDLDPRSKTAPEKVASFACLWGMCPQVYPRRDLRDRHVHNDHDLRRCSSCGSSRGSRLSCASGLCVARETEGDSATHSQPMPK</sequence>
<evidence type="ECO:0000256" key="2">
    <source>
        <dbReference type="SAM" id="SignalP"/>
    </source>
</evidence>
<evidence type="ECO:0000313" key="3">
    <source>
        <dbReference type="EMBL" id="KZV91771.1"/>
    </source>
</evidence>
<feature type="region of interest" description="Disordered" evidence="1">
    <location>
        <begin position="281"/>
        <end position="351"/>
    </location>
</feature>
<dbReference type="AlphaFoldDB" id="A0A165HCK8"/>
<dbReference type="Proteomes" id="UP000077266">
    <property type="component" value="Unassembled WGS sequence"/>
</dbReference>
<evidence type="ECO:0000256" key="1">
    <source>
        <dbReference type="SAM" id="MobiDB-lite"/>
    </source>
</evidence>
<evidence type="ECO:0008006" key="5">
    <source>
        <dbReference type="Google" id="ProtNLM"/>
    </source>
</evidence>
<feature type="compositionally biased region" description="Basic and acidic residues" evidence="1">
    <location>
        <begin position="341"/>
        <end position="351"/>
    </location>
</feature>
<evidence type="ECO:0000313" key="4">
    <source>
        <dbReference type="Proteomes" id="UP000077266"/>
    </source>
</evidence>
<feature type="compositionally biased region" description="Polar residues" evidence="1">
    <location>
        <begin position="113"/>
        <end position="131"/>
    </location>
</feature>
<feature type="region of interest" description="Disordered" evidence="1">
    <location>
        <begin position="363"/>
        <end position="382"/>
    </location>
</feature>
<protein>
    <recommendedName>
        <fullName evidence="5">C2H2-type domain-containing protein</fullName>
    </recommendedName>
</protein>
<feature type="compositionally biased region" description="Low complexity" evidence="1">
    <location>
        <begin position="321"/>
        <end position="332"/>
    </location>
</feature>
<organism evidence="3 4">
    <name type="scientific">Exidia glandulosa HHB12029</name>
    <dbReference type="NCBI Taxonomy" id="1314781"/>
    <lineage>
        <taxon>Eukaryota</taxon>
        <taxon>Fungi</taxon>
        <taxon>Dikarya</taxon>
        <taxon>Basidiomycota</taxon>
        <taxon>Agaricomycotina</taxon>
        <taxon>Agaricomycetes</taxon>
        <taxon>Auriculariales</taxon>
        <taxon>Exidiaceae</taxon>
        <taxon>Exidia</taxon>
    </lineage>
</organism>
<feature type="signal peptide" evidence="2">
    <location>
        <begin position="1"/>
        <end position="18"/>
    </location>
</feature>
<keyword evidence="2" id="KW-0732">Signal</keyword>
<name>A0A165HCK8_EXIGL</name>